<evidence type="ECO:0000313" key="3">
    <source>
        <dbReference type="EMBL" id="HJB39246.1"/>
    </source>
</evidence>
<dbReference type="InterPro" id="IPR009677">
    <property type="entry name" value="DUF1266"/>
</dbReference>
<comment type="caution">
    <text evidence="3">The sequence shown here is derived from an EMBL/GenBank/DDBJ whole genome shotgun (WGS) entry which is preliminary data.</text>
</comment>
<proteinExistence type="predicted"/>
<sequence>MRGKVSLNMTVCILVSSVLAFILALPIAFVLKSPLYEWKMSRLDLSQGSIGSEATSEIPVAKSIDDMTKMEKFTIEVSVLNSTIPLDGTYYWRVKLPSGETVAALIHQDAVQEFEDEYVVRLPIGRWVPWKHTSGEREDYEAYYDRSFTDFSYYVDMEGDFAKVTTESDTFGQVFGISMLLFYALILWVIRREGVKRGWFPPELLKKKYNETAKETQPADDTEKWCLSTYAIWAAYIGNVKLIAGHTKIPRSQNMMAKILSRDWGINNAEEGVDMIRQLTDPNGYNGTDHVSLAWDWCRAMQLIGCFFLCGYIDRQQMRDLSCQVGRKIQKEFSGWEDLCQNYLSGYTRWRVSISPQATNLVQERHQIYQKLCQMPDGPYTIAFKTFLTETLWDEGEDDEA</sequence>
<keyword evidence="1" id="KW-0472">Membrane</keyword>
<gene>
    <name evidence="3" type="ORF">H9943_02490</name>
</gene>
<feature type="transmembrane region" description="Helical" evidence="1">
    <location>
        <begin position="7"/>
        <end position="31"/>
    </location>
</feature>
<dbReference type="EMBL" id="DWYA01000026">
    <property type="protein sequence ID" value="HJB39246.1"/>
    <property type="molecule type" value="Genomic_DNA"/>
</dbReference>
<dbReference type="Proteomes" id="UP000824209">
    <property type="component" value="Unassembled WGS sequence"/>
</dbReference>
<keyword evidence="1" id="KW-1133">Transmembrane helix</keyword>
<dbReference type="AlphaFoldDB" id="A0A9D2S0X5"/>
<feature type="domain" description="DUF1266" evidence="2">
    <location>
        <begin position="293"/>
        <end position="381"/>
    </location>
</feature>
<evidence type="ECO:0000256" key="1">
    <source>
        <dbReference type="SAM" id="Phobius"/>
    </source>
</evidence>
<reference evidence="3" key="2">
    <citation type="submission" date="2021-04" db="EMBL/GenBank/DDBJ databases">
        <authorList>
            <person name="Gilroy R."/>
        </authorList>
    </citation>
    <scope>NUCLEOTIDE SEQUENCE</scope>
    <source>
        <strain evidence="3">ChiBcec8-14828</strain>
    </source>
</reference>
<accession>A0A9D2S0X5</accession>
<name>A0A9D2S0X5_9FIRM</name>
<reference evidence="3" key="1">
    <citation type="journal article" date="2021" name="PeerJ">
        <title>Extensive microbial diversity within the chicken gut microbiome revealed by metagenomics and culture.</title>
        <authorList>
            <person name="Gilroy R."/>
            <person name="Ravi A."/>
            <person name="Getino M."/>
            <person name="Pursley I."/>
            <person name="Horton D.L."/>
            <person name="Alikhan N.F."/>
            <person name="Baker D."/>
            <person name="Gharbi K."/>
            <person name="Hall N."/>
            <person name="Watson M."/>
            <person name="Adriaenssens E.M."/>
            <person name="Foster-Nyarko E."/>
            <person name="Jarju S."/>
            <person name="Secka A."/>
            <person name="Antonio M."/>
            <person name="Oren A."/>
            <person name="Chaudhuri R.R."/>
            <person name="La Ragione R."/>
            <person name="Hildebrand F."/>
            <person name="Pallen M.J."/>
        </authorList>
    </citation>
    <scope>NUCLEOTIDE SEQUENCE</scope>
    <source>
        <strain evidence="3">ChiBcec8-14828</strain>
    </source>
</reference>
<protein>
    <submittedName>
        <fullName evidence="3">DUF1266 domain-containing protein</fullName>
    </submittedName>
</protein>
<organism evidence="3 4">
    <name type="scientific">Candidatus Ruthenibacterium avium</name>
    <dbReference type="NCBI Taxonomy" id="2838751"/>
    <lineage>
        <taxon>Bacteria</taxon>
        <taxon>Bacillati</taxon>
        <taxon>Bacillota</taxon>
        <taxon>Clostridia</taxon>
        <taxon>Eubacteriales</taxon>
        <taxon>Oscillospiraceae</taxon>
        <taxon>Ruthenibacterium</taxon>
    </lineage>
</organism>
<evidence type="ECO:0000313" key="4">
    <source>
        <dbReference type="Proteomes" id="UP000824209"/>
    </source>
</evidence>
<feature type="transmembrane region" description="Helical" evidence="1">
    <location>
        <begin position="171"/>
        <end position="190"/>
    </location>
</feature>
<keyword evidence="1" id="KW-0812">Transmembrane</keyword>
<dbReference type="Pfam" id="PF06889">
    <property type="entry name" value="DUF1266"/>
    <property type="match status" value="1"/>
</dbReference>
<evidence type="ECO:0000259" key="2">
    <source>
        <dbReference type="Pfam" id="PF06889"/>
    </source>
</evidence>